<sequence length="545" mass="61012">MRLVLAALPALVSALPSTDFNSLWYDQGLFGAYPSRDYVSFDLSSPRVNILTWSTQCDPGQIFLEPRGKSVAKPGPMILDAEGHLVYMEQKFGEAMDFRPQTYKGEDYLTFWSGTDDGTHGRGSYYMLNSSYDVARVVNPTNGLEGDLHEFEITPNGTALMSIYEIIPADLSSVGGPKDGWIYDGLFQELDIETGEAIFQWRASSFYHVNESYAPLKKKGRSKDDAWDYFHINSVDKDSEGNYYISARYTHTITCIGPDGQVRWRLGGQHSDFTDLSHGAASNFSWQHHMRYFENDTTLTIFDNGAYDNNFYTADYSRGLYIQLDLANMTAKLIADYVSPAGILAHSQGSVQLLENGNAFVGWGHSAAFTEFKRDDGEVLCDMHFGSSAFFGWGWIKSYRAFKGNWVGRPTWSPSIARRKSRVYVSWNGATEVKKWTLQAAADTEGNFTDVSTVDKVGFESSFHLAGKPGQFLRAAALDKDGEVLGYSPVLDSRMGQLVDGPFSPITDDDLVFLQFLLGLLACGTLGTIVWNLYPSLRLRRFKRF</sequence>
<evidence type="ECO:0000313" key="2">
    <source>
        <dbReference type="EMBL" id="KAK8247474.1"/>
    </source>
</evidence>
<protein>
    <submittedName>
        <fullName evidence="2">ASST-domain-containing protein</fullName>
    </submittedName>
</protein>
<proteinExistence type="predicted"/>
<keyword evidence="3" id="KW-1185">Reference proteome</keyword>
<evidence type="ECO:0000313" key="3">
    <source>
        <dbReference type="Proteomes" id="UP001492380"/>
    </source>
</evidence>
<evidence type="ECO:0000256" key="1">
    <source>
        <dbReference type="SAM" id="Phobius"/>
    </source>
</evidence>
<dbReference type="PANTHER" id="PTHR35340">
    <property type="entry name" value="PQQ ENZYME REPEAT PROTEIN-RELATED"/>
    <property type="match status" value="1"/>
</dbReference>
<keyword evidence="1" id="KW-1133">Transmembrane helix</keyword>
<dbReference type="EMBL" id="JBBWRZ010000001">
    <property type="protein sequence ID" value="KAK8247474.1"/>
    <property type="molecule type" value="Genomic_DNA"/>
</dbReference>
<name>A0ABR1Z531_9PEZI</name>
<dbReference type="InterPro" id="IPR039535">
    <property type="entry name" value="ASST-like"/>
</dbReference>
<gene>
    <name evidence="2" type="ORF">HDK90DRAFT_501175</name>
</gene>
<dbReference type="SUPFAM" id="SSF101898">
    <property type="entry name" value="NHL repeat"/>
    <property type="match status" value="1"/>
</dbReference>
<comment type="caution">
    <text evidence="2">The sequence shown here is derived from an EMBL/GenBank/DDBJ whole genome shotgun (WGS) entry which is preliminary data.</text>
</comment>
<dbReference type="Pfam" id="PF14269">
    <property type="entry name" value="Arylsulfotran_2"/>
    <property type="match status" value="1"/>
</dbReference>
<organism evidence="2 3">
    <name type="scientific">Phyllosticta capitalensis</name>
    <dbReference type="NCBI Taxonomy" id="121624"/>
    <lineage>
        <taxon>Eukaryota</taxon>
        <taxon>Fungi</taxon>
        <taxon>Dikarya</taxon>
        <taxon>Ascomycota</taxon>
        <taxon>Pezizomycotina</taxon>
        <taxon>Dothideomycetes</taxon>
        <taxon>Dothideomycetes incertae sedis</taxon>
        <taxon>Botryosphaeriales</taxon>
        <taxon>Phyllostictaceae</taxon>
        <taxon>Phyllosticta</taxon>
    </lineage>
</organism>
<dbReference type="InterPro" id="IPR053143">
    <property type="entry name" value="Arylsulfate_ST"/>
</dbReference>
<reference evidence="2 3" key="1">
    <citation type="submission" date="2024-04" db="EMBL/GenBank/DDBJ databases">
        <title>Phyllosticta paracitricarpa is synonymous to the EU quarantine fungus P. citricarpa based on phylogenomic analyses.</title>
        <authorList>
            <consortium name="Lawrence Berkeley National Laboratory"/>
            <person name="Van Ingen-Buijs V.A."/>
            <person name="Van Westerhoven A.C."/>
            <person name="Haridas S."/>
            <person name="Skiadas P."/>
            <person name="Martin F."/>
            <person name="Groenewald J.Z."/>
            <person name="Crous P.W."/>
            <person name="Seidl M.F."/>
        </authorList>
    </citation>
    <scope>NUCLEOTIDE SEQUENCE [LARGE SCALE GENOMIC DNA]</scope>
    <source>
        <strain evidence="2 3">CBS 123374</strain>
    </source>
</reference>
<accession>A0ABR1Z531</accession>
<dbReference type="PANTHER" id="PTHR35340:SF5">
    <property type="entry name" value="ASST-DOMAIN-CONTAINING PROTEIN"/>
    <property type="match status" value="1"/>
</dbReference>
<feature type="transmembrane region" description="Helical" evidence="1">
    <location>
        <begin position="512"/>
        <end position="534"/>
    </location>
</feature>
<keyword evidence="1" id="KW-0472">Membrane</keyword>
<dbReference type="Proteomes" id="UP001492380">
    <property type="component" value="Unassembled WGS sequence"/>
</dbReference>
<keyword evidence="1" id="KW-0812">Transmembrane</keyword>